<organism evidence="2 3">
    <name type="scientific">Rhizoctonia solani</name>
    <dbReference type="NCBI Taxonomy" id="456999"/>
    <lineage>
        <taxon>Eukaryota</taxon>
        <taxon>Fungi</taxon>
        <taxon>Dikarya</taxon>
        <taxon>Basidiomycota</taxon>
        <taxon>Agaricomycotina</taxon>
        <taxon>Agaricomycetes</taxon>
        <taxon>Cantharellales</taxon>
        <taxon>Ceratobasidiaceae</taxon>
        <taxon>Rhizoctonia</taxon>
    </lineage>
</organism>
<evidence type="ECO:0000313" key="3">
    <source>
        <dbReference type="Proteomes" id="UP000614334"/>
    </source>
</evidence>
<comment type="caution">
    <text evidence="2">The sequence shown here is derived from an EMBL/GenBank/DDBJ whole genome shotgun (WGS) entry which is preliminary data.</text>
</comment>
<reference evidence="2" key="1">
    <citation type="submission" date="2020-09" db="EMBL/GenBank/DDBJ databases">
        <title>Comparative genome analyses of four rice-infecting Rhizoctonia solani isolates reveal extensive enrichment of homogalacturonan modification genes.</title>
        <authorList>
            <person name="Lee D.-Y."/>
            <person name="Jeon J."/>
            <person name="Kim K.-T."/>
            <person name="Cheong K."/>
            <person name="Song H."/>
            <person name="Choi G."/>
            <person name="Ko J."/>
            <person name="Opiyo S.O."/>
            <person name="Zuo S."/>
            <person name="Madhav S."/>
            <person name="Lee Y.-H."/>
            <person name="Wang G.-L."/>
        </authorList>
    </citation>
    <scope>NUCLEOTIDE SEQUENCE</scope>
    <source>
        <strain evidence="2">AG1-IA B2</strain>
    </source>
</reference>
<dbReference type="AlphaFoldDB" id="A0A8H7M9M7"/>
<dbReference type="Proteomes" id="UP000614334">
    <property type="component" value="Unassembled WGS sequence"/>
</dbReference>
<dbReference type="EMBL" id="JACYCF010000002">
    <property type="protein sequence ID" value="KAF8759981.1"/>
    <property type="molecule type" value="Genomic_DNA"/>
</dbReference>
<gene>
    <name evidence="2" type="ORF">RHS01_01362</name>
</gene>
<evidence type="ECO:0000256" key="1">
    <source>
        <dbReference type="SAM" id="MobiDB-lite"/>
    </source>
</evidence>
<feature type="region of interest" description="Disordered" evidence="1">
    <location>
        <begin position="1"/>
        <end position="71"/>
    </location>
</feature>
<proteinExistence type="predicted"/>
<evidence type="ECO:0000313" key="2">
    <source>
        <dbReference type="EMBL" id="KAF8759981.1"/>
    </source>
</evidence>
<name>A0A8H7M9M7_9AGAM</name>
<accession>A0A8H7M9M7</accession>
<sequence length="71" mass="7831">MEIRPGKSPTPEEDEDPNPTRDRTFTSAPRPSIPTSGRVRIPGHRPQGRTIRSFWVHGGSPLAVNPESNDS</sequence>
<feature type="compositionally biased region" description="Polar residues" evidence="1">
    <location>
        <begin position="25"/>
        <end position="35"/>
    </location>
</feature>
<protein>
    <submittedName>
        <fullName evidence="2">Uncharacterized protein</fullName>
    </submittedName>
</protein>